<dbReference type="PANTHER" id="PTHR39335:SF1">
    <property type="entry name" value="BLL4220 PROTEIN"/>
    <property type="match status" value="1"/>
</dbReference>
<dbReference type="AlphaFoldDB" id="A0A7U3ZLG3"/>
<evidence type="ECO:0008006" key="3">
    <source>
        <dbReference type="Google" id="ProtNLM"/>
    </source>
</evidence>
<dbReference type="Proteomes" id="UP000000493">
    <property type="component" value="Chromosome"/>
</dbReference>
<dbReference type="Pfam" id="PF03640">
    <property type="entry name" value="Lipoprotein_15"/>
    <property type="match status" value="2"/>
</dbReference>
<evidence type="ECO:0000313" key="1">
    <source>
        <dbReference type="EMBL" id="AEI49380.1"/>
    </source>
</evidence>
<dbReference type="GO" id="GO:0043448">
    <property type="term" value="P:alkane catabolic process"/>
    <property type="evidence" value="ECO:0007669"/>
    <property type="project" value="TreeGrafter"/>
</dbReference>
<dbReference type="RefSeq" id="WP_013928689.1">
    <property type="nucleotide sequence ID" value="NC_015703.1"/>
</dbReference>
<name>A0A7U3ZLG3_RUNSL</name>
<organism evidence="1 2">
    <name type="scientific">Runella slithyformis (strain ATCC 29530 / DSM 19594 / LMG 11500 / NCIMB 11436 / LSU 4)</name>
    <dbReference type="NCBI Taxonomy" id="761193"/>
    <lineage>
        <taxon>Bacteria</taxon>
        <taxon>Pseudomonadati</taxon>
        <taxon>Bacteroidota</taxon>
        <taxon>Cytophagia</taxon>
        <taxon>Cytophagales</taxon>
        <taxon>Spirosomataceae</taxon>
        <taxon>Runella</taxon>
    </lineage>
</organism>
<dbReference type="EMBL" id="CP002859">
    <property type="protein sequence ID" value="AEI49380.1"/>
    <property type="molecule type" value="Genomic_DNA"/>
</dbReference>
<dbReference type="PANTHER" id="PTHR39335">
    <property type="entry name" value="BLL4220 PROTEIN"/>
    <property type="match status" value="1"/>
</dbReference>
<gene>
    <name evidence="1" type="ordered locus">Runsl_2992</name>
</gene>
<proteinExistence type="predicted"/>
<reference evidence="2" key="1">
    <citation type="submission" date="2011-06" db="EMBL/GenBank/DDBJ databases">
        <title>The complete genome of chromosome of Runella slithyformis DSM 19594.</title>
        <authorList>
            <consortium name="US DOE Joint Genome Institute (JGI-PGF)"/>
            <person name="Lucas S."/>
            <person name="Han J."/>
            <person name="Lapidus A."/>
            <person name="Bruce D."/>
            <person name="Goodwin L."/>
            <person name="Pitluck S."/>
            <person name="Peters L."/>
            <person name="Kyrpides N."/>
            <person name="Mavromatis K."/>
            <person name="Ivanova N."/>
            <person name="Ovchinnikova G."/>
            <person name="Zhang X."/>
            <person name="Misra M."/>
            <person name="Detter J.C."/>
            <person name="Tapia R."/>
            <person name="Han C."/>
            <person name="Land M."/>
            <person name="Hauser L."/>
            <person name="Markowitz V."/>
            <person name="Cheng J.-F."/>
            <person name="Hugenholtz P."/>
            <person name="Woyke T."/>
            <person name="Wu D."/>
            <person name="Tindall B."/>
            <person name="Faehrich R."/>
            <person name="Brambilla E."/>
            <person name="Klenk H.-P."/>
            <person name="Eisen J.A."/>
        </authorList>
    </citation>
    <scope>NUCLEOTIDE SEQUENCE [LARGE SCALE GENOMIC DNA]</scope>
    <source>
        <strain evidence="2">ATCC 29530 / DSM 19594 / LMG 11500 / NCIMB 11436 / LSU 4</strain>
    </source>
</reference>
<protein>
    <recommendedName>
        <fullName evidence="3">Lipoprotein</fullName>
    </recommendedName>
</protein>
<dbReference type="InterPro" id="IPR005297">
    <property type="entry name" value="Lipoprotein_repeat"/>
</dbReference>
<evidence type="ECO:0000313" key="2">
    <source>
        <dbReference type="Proteomes" id="UP000000493"/>
    </source>
</evidence>
<sequence>MKINKLPHLVVGYCLMALPVGCKTDEAGPAYDVSLQETSLGKVLTNDAGKTLYVFTKDVNGTSACTGGCKDTWPVFFKETLKLDPSLNAADFGTITRDDGAKQTTFQGWPLYAYKSDAAAGDVKGENVGGVWIAAKTAYTIMLANTQLKGHDGKLYTSEYKEGTADTQYFTDAQGRTLYGFINDKKGKNNFTKADFSNNAVWPIFEAEIKDLPSTLDKSLFTTIKVGDRTQLVYKGWPLYYFGQDGGVRGVTKGVSFPRPGVWPIVQKTTATAPD</sequence>
<keyword evidence="2" id="KW-1185">Reference proteome</keyword>
<accession>A0A7U3ZLG3</accession>
<reference evidence="1 2" key="2">
    <citation type="journal article" date="2012" name="Stand. Genomic Sci.">
        <title>Complete genome sequence of the aquatic bacterium Runella slithyformis type strain (LSU 4(T)).</title>
        <authorList>
            <person name="Copeland A."/>
            <person name="Zhang X."/>
            <person name="Misra M."/>
            <person name="Lapidus A."/>
            <person name="Nolan M."/>
            <person name="Lucas S."/>
            <person name="Deshpande S."/>
            <person name="Cheng J.F."/>
            <person name="Tapia R."/>
            <person name="Goodwin L.A."/>
            <person name="Pitluck S."/>
            <person name="Liolios K."/>
            <person name="Pagani I."/>
            <person name="Ivanova N."/>
            <person name="Mikhailova N."/>
            <person name="Pati A."/>
            <person name="Chen A."/>
            <person name="Palaniappan K."/>
            <person name="Land M."/>
            <person name="Hauser L."/>
            <person name="Pan C."/>
            <person name="Jeffries C.D."/>
            <person name="Detter J.C."/>
            <person name="Brambilla E.M."/>
            <person name="Rohde M."/>
            <person name="Djao O.D."/>
            <person name="Goker M."/>
            <person name="Sikorski J."/>
            <person name="Tindall B.J."/>
            <person name="Woyke T."/>
            <person name="Bristow J."/>
            <person name="Eisen J.A."/>
            <person name="Markowitz V."/>
            <person name="Hugenholtz P."/>
            <person name="Kyrpides N.C."/>
            <person name="Klenk H.P."/>
            <person name="Mavromatis K."/>
        </authorList>
    </citation>
    <scope>NUCLEOTIDE SEQUENCE [LARGE SCALE GENOMIC DNA]</scope>
    <source>
        <strain evidence="2">ATCC 29530 / DSM 19594 / LMG 11500 / NCIMB 11436 / LSU 4</strain>
    </source>
</reference>
<dbReference type="KEGG" id="rsi:Runsl_2992"/>